<feature type="compositionally biased region" description="Low complexity" evidence="1">
    <location>
        <begin position="218"/>
        <end position="229"/>
    </location>
</feature>
<dbReference type="PANTHER" id="PTHR33095:SF81">
    <property type="entry name" value="OS07G0619500 PROTEIN"/>
    <property type="match status" value="1"/>
</dbReference>
<dbReference type="InterPro" id="IPR007789">
    <property type="entry name" value="DUF688"/>
</dbReference>
<dbReference type="OMA" id="NDFNGGI"/>
<feature type="region of interest" description="Disordered" evidence="1">
    <location>
        <begin position="110"/>
        <end position="160"/>
    </location>
</feature>
<evidence type="ECO:0008006" key="4">
    <source>
        <dbReference type="Google" id="ProtNLM"/>
    </source>
</evidence>
<evidence type="ECO:0000313" key="2">
    <source>
        <dbReference type="EMBL" id="KAF8377512.1"/>
    </source>
</evidence>
<protein>
    <recommendedName>
        <fullName evidence="4">Calmodulin-binding protein</fullName>
    </recommendedName>
</protein>
<feature type="compositionally biased region" description="Basic and acidic residues" evidence="1">
    <location>
        <begin position="177"/>
        <end position="189"/>
    </location>
</feature>
<dbReference type="OrthoDB" id="667051at2759"/>
<gene>
    <name evidence="2" type="ORF">HHK36_030894</name>
</gene>
<dbReference type="Pfam" id="PF05097">
    <property type="entry name" value="DUF688"/>
    <property type="match status" value="1"/>
</dbReference>
<dbReference type="Pfam" id="PF07816">
    <property type="entry name" value="DUF1645"/>
    <property type="match status" value="1"/>
</dbReference>
<feature type="compositionally biased region" description="Low complexity" evidence="1">
    <location>
        <begin position="136"/>
        <end position="148"/>
    </location>
</feature>
<feature type="region of interest" description="Disordered" evidence="1">
    <location>
        <begin position="284"/>
        <end position="311"/>
    </location>
</feature>
<dbReference type="PANTHER" id="PTHR33095">
    <property type="entry name" value="OS07G0619500 PROTEIN"/>
    <property type="match status" value="1"/>
</dbReference>
<organism evidence="2 3">
    <name type="scientific">Tetracentron sinense</name>
    <name type="common">Spur-leaf</name>
    <dbReference type="NCBI Taxonomy" id="13715"/>
    <lineage>
        <taxon>Eukaryota</taxon>
        <taxon>Viridiplantae</taxon>
        <taxon>Streptophyta</taxon>
        <taxon>Embryophyta</taxon>
        <taxon>Tracheophyta</taxon>
        <taxon>Spermatophyta</taxon>
        <taxon>Magnoliopsida</taxon>
        <taxon>Trochodendrales</taxon>
        <taxon>Trochodendraceae</taxon>
        <taxon>Tetracentron</taxon>
    </lineage>
</organism>
<feature type="compositionally biased region" description="Polar residues" evidence="1">
    <location>
        <begin position="287"/>
        <end position="301"/>
    </location>
</feature>
<sequence>MEMEVAIPVPVPATGFNFDSTCSSPYISAPSSPKRIADFYFSAPTSPTRASEIYRDFNDLSISHTSAIPFAWEEKPGKPKSIESRDNEEDFAFDFSGKLERDSLSAEELFDGGKIRPLKPPPRLHLGGDLDESAPRKSSVSSPRSPISQGKKMFRDAFSQRHRKDFDPFEAAIEETCKGAEQERGREKVCGSSSSNSSRRGTRSLSPFRVSEFAWEEQQQQQQNQNQKQSSLNTKNISTSSSSLKGYRKWRLKDFLLFRSASEGRATNKDPLRKYAALSKKNDDVKNTSFRSTDNNGSVSGSMRRGQVSAHELHYTANRAVSEESRKKTYLPYKQGLLGCMGFNHTVHGLAKDFDSLTRG</sequence>
<evidence type="ECO:0000256" key="1">
    <source>
        <dbReference type="SAM" id="MobiDB-lite"/>
    </source>
</evidence>
<feature type="compositionally biased region" description="Polar residues" evidence="1">
    <location>
        <begin position="230"/>
        <end position="241"/>
    </location>
</feature>
<evidence type="ECO:0000313" key="3">
    <source>
        <dbReference type="Proteomes" id="UP000655225"/>
    </source>
</evidence>
<proteinExistence type="predicted"/>
<comment type="caution">
    <text evidence="2">The sequence shown here is derived from an EMBL/GenBank/DDBJ whole genome shotgun (WGS) entry which is preliminary data.</text>
</comment>
<keyword evidence="3" id="KW-1185">Reference proteome</keyword>
<reference evidence="2 3" key="1">
    <citation type="submission" date="2020-04" db="EMBL/GenBank/DDBJ databases">
        <title>Plant Genome Project.</title>
        <authorList>
            <person name="Zhang R.-G."/>
        </authorList>
    </citation>
    <scope>NUCLEOTIDE SEQUENCE [LARGE SCALE GENOMIC DNA]</scope>
    <source>
        <strain evidence="2">YNK0</strain>
        <tissue evidence="2">Leaf</tissue>
    </source>
</reference>
<accession>A0A835CYQ3</accession>
<dbReference type="Proteomes" id="UP000655225">
    <property type="component" value="Unassembled WGS sequence"/>
</dbReference>
<name>A0A835CYQ3_TETSI</name>
<dbReference type="EMBL" id="JABCRI010000024">
    <property type="protein sequence ID" value="KAF8377512.1"/>
    <property type="molecule type" value="Genomic_DNA"/>
</dbReference>
<dbReference type="InterPro" id="IPR012442">
    <property type="entry name" value="DUF1645_plant"/>
</dbReference>
<feature type="region of interest" description="Disordered" evidence="1">
    <location>
        <begin position="177"/>
        <end position="241"/>
    </location>
</feature>
<dbReference type="AlphaFoldDB" id="A0A835CYQ3"/>
<feature type="compositionally biased region" description="Low complexity" evidence="1">
    <location>
        <begin position="192"/>
        <end position="206"/>
    </location>
</feature>